<protein>
    <recommendedName>
        <fullName evidence="2">LPS-assembly lipoprotein LptE</fullName>
    </recommendedName>
</protein>
<sequence length="176" mass="20495">MNLNKKKFISVLCASFFLLLIGGCGYKFQDKNLNLFNFDLSVQYEQNSLNNKFINLFKKRNYKNKIYLNSSLKDTDLNIRIIDHKVTRYISAIGSGARAKEARLDYLLVIGLKTPQMRDESISEIKGSKNYSFDESRILAIEQEEEQIIEGFISFALNRFNWLTLELLKKDEINSK</sequence>
<evidence type="ECO:0000313" key="1">
    <source>
        <dbReference type="EMBL" id="SVA50801.1"/>
    </source>
</evidence>
<dbReference type="AlphaFoldDB" id="A0A381WER0"/>
<dbReference type="Gene3D" id="3.30.160.150">
    <property type="entry name" value="Lipoprotein like domain"/>
    <property type="match status" value="1"/>
</dbReference>
<organism evidence="1">
    <name type="scientific">marine metagenome</name>
    <dbReference type="NCBI Taxonomy" id="408172"/>
    <lineage>
        <taxon>unclassified sequences</taxon>
        <taxon>metagenomes</taxon>
        <taxon>ecological metagenomes</taxon>
    </lineage>
</organism>
<proteinExistence type="predicted"/>
<name>A0A381WER0_9ZZZZ</name>
<dbReference type="EMBL" id="UINC01011520">
    <property type="protein sequence ID" value="SVA50801.1"/>
    <property type="molecule type" value="Genomic_DNA"/>
</dbReference>
<gene>
    <name evidence="1" type="ORF">METZ01_LOCUS103655</name>
</gene>
<evidence type="ECO:0008006" key="2">
    <source>
        <dbReference type="Google" id="ProtNLM"/>
    </source>
</evidence>
<accession>A0A381WER0</accession>
<dbReference type="PROSITE" id="PS51257">
    <property type="entry name" value="PROKAR_LIPOPROTEIN"/>
    <property type="match status" value="1"/>
</dbReference>
<reference evidence="1" key="1">
    <citation type="submission" date="2018-05" db="EMBL/GenBank/DDBJ databases">
        <authorList>
            <person name="Lanie J.A."/>
            <person name="Ng W.-L."/>
            <person name="Kazmierczak K.M."/>
            <person name="Andrzejewski T.M."/>
            <person name="Davidsen T.M."/>
            <person name="Wayne K.J."/>
            <person name="Tettelin H."/>
            <person name="Glass J.I."/>
            <person name="Rusch D."/>
            <person name="Podicherti R."/>
            <person name="Tsui H.-C.T."/>
            <person name="Winkler M.E."/>
        </authorList>
    </citation>
    <scope>NUCLEOTIDE SEQUENCE</scope>
</reference>